<feature type="compositionally biased region" description="Polar residues" evidence="3">
    <location>
        <begin position="319"/>
        <end position="336"/>
    </location>
</feature>
<feature type="compositionally biased region" description="Polar residues" evidence="3">
    <location>
        <begin position="528"/>
        <end position="542"/>
    </location>
</feature>
<dbReference type="EMBL" id="UZAL01033360">
    <property type="protein sequence ID" value="VDP63192.1"/>
    <property type="molecule type" value="Genomic_DNA"/>
</dbReference>
<gene>
    <name evidence="5" type="ORF">SMTD_LOCUS13297</name>
</gene>
<feature type="region of interest" description="Disordered" evidence="3">
    <location>
        <begin position="419"/>
        <end position="478"/>
    </location>
</feature>
<dbReference type="Proteomes" id="UP000269396">
    <property type="component" value="Unassembled WGS sequence"/>
</dbReference>
<reference evidence="5 6" key="1">
    <citation type="submission" date="2018-11" db="EMBL/GenBank/DDBJ databases">
        <authorList>
            <consortium name="Pathogen Informatics"/>
        </authorList>
    </citation>
    <scope>NUCLEOTIDE SEQUENCE [LARGE SCALE GENOMIC DNA]</scope>
    <source>
        <strain>Denwood</strain>
        <strain evidence="6">Zambia</strain>
    </source>
</reference>
<evidence type="ECO:0000256" key="1">
    <source>
        <dbReference type="ARBA" id="ARBA00023242"/>
    </source>
</evidence>
<evidence type="ECO:0000313" key="6">
    <source>
        <dbReference type="Proteomes" id="UP000269396"/>
    </source>
</evidence>
<feature type="region of interest" description="Disordered" evidence="3">
    <location>
        <begin position="697"/>
        <end position="719"/>
    </location>
</feature>
<dbReference type="PANTHER" id="PTHR47827:SF3">
    <property type="entry name" value="AF-9 ANC1 HOMOLOGY DOMAIN-CONTAINING PROTEIN"/>
    <property type="match status" value="1"/>
</dbReference>
<dbReference type="InterPro" id="IPR055129">
    <property type="entry name" value="YEATS_dom"/>
</dbReference>
<proteinExistence type="predicted"/>
<feature type="compositionally biased region" description="Low complexity" evidence="3">
    <location>
        <begin position="337"/>
        <end position="348"/>
    </location>
</feature>
<dbReference type="Pfam" id="PF03366">
    <property type="entry name" value="YEATS"/>
    <property type="match status" value="1"/>
</dbReference>
<accession>A0A3P8EGD8</accession>
<dbReference type="GO" id="GO:0003682">
    <property type="term" value="F:chromatin binding"/>
    <property type="evidence" value="ECO:0007669"/>
    <property type="project" value="TreeGrafter"/>
</dbReference>
<feature type="compositionally biased region" description="Low complexity" evidence="3">
    <location>
        <begin position="419"/>
        <end position="432"/>
    </location>
</feature>
<protein>
    <recommendedName>
        <fullName evidence="4">YEATS domain-containing protein</fullName>
    </recommendedName>
</protein>
<feature type="compositionally biased region" description="Pro residues" evidence="3">
    <location>
        <begin position="307"/>
        <end position="316"/>
    </location>
</feature>
<name>A0A3P8EGD8_9TREM</name>
<dbReference type="PANTHER" id="PTHR47827">
    <property type="entry name" value="AHD DOMAIN-CONTAINING PROTEIN"/>
    <property type="match status" value="1"/>
</dbReference>
<dbReference type="AlphaFoldDB" id="A0A3P8EGD8"/>
<keyword evidence="1 2" id="KW-0539">Nucleus</keyword>
<keyword evidence="6" id="KW-1185">Reference proteome</keyword>
<comment type="subcellular location">
    <subcellularLocation>
        <location evidence="2">Nucleus</location>
    </subcellularLocation>
</comment>
<evidence type="ECO:0000256" key="3">
    <source>
        <dbReference type="SAM" id="MobiDB-lite"/>
    </source>
</evidence>
<dbReference type="InterPro" id="IPR038704">
    <property type="entry name" value="YEAST_sf"/>
</dbReference>
<dbReference type="PROSITE" id="PS51037">
    <property type="entry name" value="YEATS"/>
    <property type="match status" value="1"/>
</dbReference>
<dbReference type="Gene3D" id="2.60.40.1970">
    <property type="entry name" value="YEATS domain"/>
    <property type="match status" value="1"/>
</dbReference>
<dbReference type="InterPro" id="IPR052790">
    <property type="entry name" value="YEATS_domain"/>
</dbReference>
<evidence type="ECO:0000259" key="4">
    <source>
        <dbReference type="PROSITE" id="PS51037"/>
    </source>
</evidence>
<dbReference type="GO" id="GO:0045893">
    <property type="term" value="P:positive regulation of DNA-templated transcription"/>
    <property type="evidence" value="ECO:0007669"/>
    <property type="project" value="TreeGrafter"/>
</dbReference>
<dbReference type="GO" id="GO:0008023">
    <property type="term" value="C:transcription elongation factor complex"/>
    <property type="evidence" value="ECO:0007669"/>
    <property type="project" value="TreeGrafter"/>
</dbReference>
<evidence type="ECO:0000256" key="2">
    <source>
        <dbReference type="PROSITE-ProRule" id="PRU00376"/>
    </source>
</evidence>
<feature type="region of interest" description="Disordered" evidence="3">
    <location>
        <begin position="510"/>
        <end position="542"/>
    </location>
</feature>
<feature type="region of interest" description="Disordered" evidence="3">
    <location>
        <begin position="303"/>
        <end position="358"/>
    </location>
</feature>
<feature type="compositionally biased region" description="Basic and acidic residues" evidence="3">
    <location>
        <begin position="349"/>
        <end position="358"/>
    </location>
</feature>
<sequence>MTFSSHADFILFARSYISKFRYYILFQILFVFKVGHSVQRKPKPVNGRTHHWRCYVDSWNPRYPLSAFVKKVTFKLHSTFENPRQVVRQAPFAIEEDGFGTFQLQIEVAFLDCVTTFYYDLTLFDQNALHTYRTIQMDPAPEDWSKLIQLGGIAIPRTSTQSTVHEIVQTIQSYSDLESLHPFSFYPELEPTTKAVSKDKSIAYTNQNKVQNYQESDVYPNSKVLDYSSNYQTLHYDELVRKSPEKHNFLMDSNVRHSLPVSSSSSSDRLLINQHLPQKHKKKLQLLHEAQLLLEKAQQSRNWAPVISPPPPPPMQPLITGTINSPEESHIPSPNLSTWSSQLSPSRSSSHDPTDVLNHHQHNLSYENKKSPVAQFYEEPIVDPPFNKSPRSDSTRLVSMIGSSQDSSGPKQRIVLKLSRSSCGSQLSVSSSQPLEDESMERSERKKRKKESKNERRSKNLGSSPTKHSSESHNTTVVTTTNTTNVYTLNKDIINTVTNKSKQAVQIFSSETSPSLCKRNSPRKYSSHDTYSNDSSPELTYNSRKSTLNKNLKISFDNNNNNNNNNQKTFVDADEHDDLFKYNRRNSNQQCYQQYSSVNNIQQDTNDTFTSDIDSLCDSKNQLDLERSTDSTIRVPPPVKQFKVSDHSNSMNNNCQSKSFSNLEIDHTTLYENSPTIHKTKDNELKNMGKFKTIEKLSEQRQHSSNKMLSSDHETCKLF</sequence>
<organism evidence="5 6">
    <name type="scientific">Schistosoma mattheei</name>
    <dbReference type="NCBI Taxonomy" id="31246"/>
    <lineage>
        <taxon>Eukaryota</taxon>
        <taxon>Metazoa</taxon>
        <taxon>Spiralia</taxon>
        <taxon>Lophotrochozoa</taxon>
        <taxon>Platyhelminthes</taxon>
        <taxon>Trematoda</taxon>
        <taxon>Digenea</taxon>
        <taxon>Strigeidida</taxon>
        <taxon>Schistosomatoidea</taxon>
        <taxon>Schistosomatidae</taxon>
        <taxon>Schistosoma</taxon>
    </lineage>
</organism>
<evidence type="ECO:0000313" key="5">
    <source>
        <dbReference type="EMBL" id="VDP63192.1"/>
    </source>
</evidence>
<feature type="domain" description="YEATS" evidence="4">
    <location>
        <begin position="13"/>
        <end position="199"/>
    </location>
</feature>
<feature type="compositionally biased region" description="Basic and acidic residues" evidence="3">
    <location>
        <begin position="710"/>
        <end position="719"/>
    </location>
</feature>